<dbReference type="SUPFAM" id="SSF53474">
    <property type="entry name" value="alpha/beta-Hydrolases"/>
    <property type="match status" value="1"/>
</dbReference>
<evidence type="ECO:0000259" key="3">
    <source>
        <dbReference type="Pfam" id="PF02230"/>
    </source>
</evidence>
<dbReference type="Pfam" id="PF02230">
    <property type="entry name" value="Abhydrolase_2"/>
    <property type="match status" value="1"/>
</dbReference>
<accession>A0AAW9PVH9</accession>
<feature type="domain" description="Phospholipase/carboxylesterase/thioesterase" evidence="3">
    <location>
        <begin position="14"/>
        <end position="201"/>
    </location>
</feature>
<dbReference type="PANTHER" id="PTHR10655:SF17">
    <property type="entry name" value="LYSOPHOSPHOLIPASE-LIKE PROTEIN 1"/>
    <property type="match status" value="1"/>
</dbReference>
<gene>
    <name evidence="4" type="ORF">V2H45_22400</name>
</gene>
<dbReference type="InterPro" id="IPR003140">
    <property type="entry name" value="PLipase/COase/thioEstase"/>
</dbReference>
<evidence type="ECO:0000313" key="5">
    <source>
        <dbReference type="Proteomes" id="UP001333818"/>
    </source>
</evidence>
<dbReference type="PANTHER" id="PTHR10655">
    <property type="entry name" value="LYSOPHOSPHOLIPASE-RELATED"/>
    <property type="match status" value="1"/>
</dbReference>
<reference evidence="4" key="1">
    <citation type="submission" date="2024-01" db="EMBL/GenBank/DDBJ databases">
        <title>Bank of Algae and Cyanobacteria of the Azores (BACA) strain genomes.</title>
        <authorList>
            <person name="Luz R."/>
            <person name="Cordeiro R."/>
            <person name="Fonseca A."/>
            <person name="Goncalves V."/>
        </authorList>
    </citation>
    <scope>NUCLEOTIDE SEQUENCE</scope>
    <source>
        <strain evidence="4">BACA0141</strain>
    </source>
</reference>
<proteinExistence type="inferred from homology"/>
<dbReference type="RefSeq" id="WP_330485935.1">
    <property type="nucleotide sequence ID" value="NZ_JAZBJZ010000138.1"/>
</dbReference>
<protein>
    <submittedName>
        <fullName evidence="4">Alpha/beta hydrolase</fullName>
    </submittedName>
</protein>
<evidence type="ECO:0000313" key="4">
    <source>
        <dbReference type="EMBL" id="MEE3719499.1"/>
    </source>
</evidence>
<dbReference type="GO" id="GO:0016787">
    <property type="term" value="F:hydrolase activity"/>
    <property type="evidence" value="ECO:0007669"/>
    <property type="project" value="UniProtKB-KW"/>
</dbReference>
<sequence>MTSLPLKFRSFQASSSKQPDRLLVALHGWGANADDLVSLAPMLRLENYQFIFPEAPFDHPNVPDGKMWYDLQDFEVKAGLSESQTLLTEFLEALPDRMGIPLANTVLMGFSQGGAMTLDIGSRFPLAGLVCLSGYLHGELSASDLPPVMIAHGVQDYVVPITAARSTRDRLLMLDAQVDYQEYDMGHEIRPQVLERIREFVLGLKANV</sequence>
<evidence type="ECO:0000256" key="2">
    <source>
        <dbReference type="ARBA" id="ARBA00022801"/>
    </source>
</evidence>
<dbReference type="InterPro" id="IPR029058">
    <property type="entry name" value="AB_hydrolase_fold"/>
</dbReference>
<dbReference type="AlphaFoldDB" id="A0AAW9PVH9"/>
<dbReference type="InterPro" id="IPR050565">
    <property type="entry name" value="LYPA1-2/EST-like"/>
</dbReference>
<dbReference type="EMBL" id="JAZBJZ010000138">
    <property type="protein sequence ID" value="MEE3719499.1"/>
    <property type="molecule type" value="Genomic_DNA"/>
</dbReference>
<comment type="caution">
    <text evidence="4">The sequence shown here is derived from an EMBL/GenBank/DDBJ whole genome shotgun (WGS) entry which is preliminary data.</text>
</comment>
<organism evidence="4 5">
    <name type="scientific">Tumidithrix elongata BACA0141</name>
    <dbReference type="NCBI Taxonomy" id="2716417"/>
    <lineage>
        <taxon>Bacteria</taxon>
        <taxon>Bacillati</taxon>
        <taxon>Cyanobacteriota</taxon>
        <taxon>Cyanophyceae</taxon>
        <taxon>Pseudanabaenales</taxon>
        <taxon>Pseudanabaenaceae</taxon>
        <taxon>Tumidithrix</taxon>
        <taxon>Tumidithrix elongata</taxon>
    </lineage>
</organism>
<dbReference type="Gene3D" id="3.40.50.1820">
    <property type="entry name" value="alpha/beta hydrolase"/>
    <property type="match status" value="1"/>
</dbReference>
<dbReference type="Proteomes" id="UP001333818">
    <property type="component" value="Unassembled WGS sequence"/>
</dbReference>
<comment type="similarity">
    <text evidence="1">Belongs to the AB hydrolase superfamily. AB hydrolase 2 family.</text>
</comment>
<name>A0AAW9PVH9_9CYAN</name>
<evidence type="ECO:0000256" key="1">
    <source>
        <dbReference type="ARBA" id="ARBA00006499"/>
    </source>
</evidence>
<keyword evidence="2 4" id="KW-0378">Hydrolase</keyword>
<keyword evidence="5" id="KW-1185">Reference proteome</keyword>